<name>A0ACB8W756_9TELE</name>
<proteinExistence type="predicted"/>
<accession>A0ACB8W756</accession>
<dbReference type="EMBL" id="CM041544">
    <property type="protein sequence ID" value="KAI3363283.1"/>
    <property type="molecule type" value="Genomic_DNA"/>
</dbReference>
<gene>
    <name evidence="1" type="ORF">L3Q82_011906</name>
</gene>
<evidence type="ECO:0000313" key="2">
    <source>
        <dbReference type="Proteomes" id="UP000831701"/>
    </source>
</evidence>
<comment type="caution">
    <text evidence="1">The sequence shown here is derived from an EMBL/GenBank/DDBJ whole genome shotgun (WGS) entry which is preliminary data.</text>
</comment>
<sequence length="220" mass="24214">MTAVTAEKMRNLIDLGPDPVHPMCPIMTKPNGQRQYVPWSFCDMIGLADRLPDLTEGANKWITALEENTAGITLALGDIKALLMNIIGKHSTEEILLGAGLNALIGGNTADHVGFNRTPQPKSGTSPDAEGPFKVTLTTPTALKVQGKTVWFHLNHCCRANDPSETEITARTEKGRRRRRPAGRHSAAERQPRGERRLTTIQAIAEAGRKKGERQWKYSE</sequence>
<organism evidence="1 2">
    <name type="scientific">Scortum barcoo</name>
    <name type="common">barcoo grunter</name>
    <dbReference type="NCBI Taxonomy" id="214431"/>
    <lineage>
        <taxon>Eukaryota</taxon>
        <taxon>Metazoa</taxon>
        <taxon>Chordata</taxon>
        <taxon>Craniata</taxon>
        <taxon>Vertebrata</taxon>
        <taxon>Euteleostomi</taxon>
        <taxon>Actinopterygii</taxon>
        <taxon>Neopterygii</taxon>
        <taxon>Teleostei</taxon>
        <taxon>Neoteleostei</taxon>
        <taxon>Acanthomorphata</taxon>
        <taxon>Eupercaria</taxon>
        <taxon>Centrarchiformes</taxon>
        <taxon>Terapontoidei</taxon>
        <taxon>Terapontidae</taxon>
        <taxon>Scortum</taxon>
    </lineage>
</organism>
<evidence type="ECO:0000313" key="1">
    <source>
        <dbReference type="EMBL" id="KAI3363283.1"/>
    </source>
</evidence>
<dbReference type="Proteomes" id="UP000831701">
    <property type="component" value="Chromosome 14"/>
</dbReference>
<reference evidence="1" key="1">
    <citation type="submission" date="2022-04" db="EMBL/GenBank/DDBJ databases">
        <title>Jade perch genome.</title>
        <authorList>
            <person name="Chao B."/>
        </authorList>
    </citation>
    <scope>NUCLEOTIDE SEQUENCE</scope>
    <source>
        <strain evidence="1">CB-2022</strain>
    </source>
</reference>
<keyword evidence="2" id="KW-1185">Reference proteome</keyword>
<protein>
    <submittedName>
        <fullName evidence="1">Uncharacterized protein</fullName>
    </submittedName>
</protein>